<dbReference type="RefSeq" id="WP_116856517.1">
    <property type="nucleotide sequence ID" value="NZ_QTJV01000012.1"/>
</dbReference>
<accession>A0A3E1NV63</accession>
<sequence>MAWNKYYVFVKGAGVKEVEPLLLKDLIPEKEVNLFDTNKPKTLFAGEYNGCLLIVEKDLPFEFFNAALGKRAQALLALFPEAEIGALLQNATVGQYGYTVIKAGKRIRTKHGSEEEVYFEFGTPLEEEQESPDEPLFEEEELEDMREDGLSEKEIREIIRFERDFRVPGKLVKRYLGVIFNELDPTEVKLTRYERGVEEL</sequence>
<gene>
    <name evidence="1" type="ORF">DXN04_26990</name>
</gene>
<keyword evidence="2" id="KW-1185">Reference proteome</keyword>
<dbReference type="Proteomes" id="UP000261174">
    <property type="component" value="Unassembled WGS sequence"/>
</dbReference>
<dbReference type="AlphaFoldDB" id="A0A3E1NV63"/>
<proteinExistence type="predicted"/>
<protein>
    <submittedName>
        <fullName evidence="1">Uncharacterized protein</fullName>
    </submittedName>
</protein>
<comment type="caution">
    <text evidence="1">The sequence shown here is derived from an EMBL/GenBank/DDBJ whole genome shotgun (WGS) entry which is preliminary data.</text>
</comment>
<dbReference type="EMBL" id="QTJV01000012">
    <property type="protein sequence ID" value="RFM31809.1"/>
    <property type="molecule type" value="Genomic_DNA"/>
</dbReference>
<name>A0A3E1NV63_9BACT</name>
<evidence type="ECO:0000313" key="2">
    <source>
        <dbReference type="Proteomes" id="UP000261174"/>
    </source>
</evidence>
<organism evidence="1 2">
    <name type="scientific">Chitinophaga silvisoli</name>
    <dbReference type="NCBI Taxonomy" id="2291814"/>
    <lineage>
        <taxon>Bacteria</taxon>
        <taxon>Pseudomonadati</taxon>
        <taxon>Bacteroidota</taxon>
        <taxon>Chitinophagia</taxon>
        <taxon>Chitinophagales</taxon>
        <taxon>Chitinophagaceae</taxon>
        <taxon>Chitinophaga</taxon>
    </lineage>
</organism>
<dbReference type="OrthoDB" id="667750at2"/>
<evidence type="ECO:0000313" key="1">
    <source>
        <dbReference type="EMBL" id="RFM31809.1"/>
    </source>
</evidence>
<reference evidence="1 2" key="1">
    <citation type="submission" date="2018-08" db="EMBL/GenBank/DDBJ databases">
        <title>Chitinophaga sp. K20C18050901, a novel bacterium isolated from forest soil.</title>
        <authorList>
            <person name="Wang C."/>
        </authorList>
    </citation>
    <scope>NUCLEOTIDE SEQUENCE [LARGE SCALE GENOMIC DNA]</scope>
    <source>
        <strain evidence="1 2">K20C18050901</strain>
    </source>
</reference>